<feature type="compositionally biased region" description="Pro residues" evidence="6">
    <location>
        <begin position="20"/>
        <end position="29"/>
    </location>
</feature>
<dbReference type="Pfam" id="PF23181">
    <property type="entry name" value="bHLH_INO4"/>
    <property type="match status" value="1"/>
</dbReference>
<dbReference type="InterPro" id="IPR052207">
    <property type="entry name" value="Max-like/E-box_TFs"/>
</dbReference>
<reference evidence="8 9" key="1">
    <citation type="submission" date="2014-04" db="EMBL/GenBank/DDBJ databases">
        <authorList>
            <consortium name="DOE Joint Genome Institute"/>
            <person name="Kuo A."/>
            <person name="Martino E."/>
            <person name="Perotto S."/>
            <person name="Kohler A."/>
            <person name="Nagy L.G."/>
            <person name="Floudas D."/>
            <person name="Copeland A."/>
            <person name="Barry K.W."/>
            <person name="Cichocki N."/>
            <person name="Veneault-Fourrey C."/>
            <person name="LaButti K."/>
            <person name="Lindquist E.A."/>
            <person name="Lipzen A."/>
            <person name="Lundell T."/>
            <person name="Morin E."/>
            <person name="Murat C."/>
            <person name="Sun H."/>
            <person name="Tunlid A."/>
            <person name="Henrissat B."/>
            <person name="Grigoriev I.V."/>
            <person name="Hibbett D.S."/>
            <person name="Martin F."/>
            <person name="Nordberg H.P."/>
            <person name="Cantor M.N."/>
            <person name="Hua S.X."/>
        </authorList>
    </citation>
    <scope>NUCLEOTIDE SEQUENCE [LARGE SCALE GENOMIC DNA]</scope>
    <source>
        <strain evidence="8 9">Zn</strain>
    </source>
</reference>
<evidence type="ECO:0000256" key="4">
    <source>
        <dbReference type="ARBA" id="ARBA00023163"/>
    </source>
</evidence>
<dbReference type="Gene3D" id="4.10.280.10">
    <property type="entry name" value="Helix-loop-helix DNA-binding domain"/>
    <property type="match status" value="1"/>
</dbReference>
<dbReference type="Proteomes" id="UP000054321">
    <property type="component" value="Unassembled WGS sequence"/>
</dbReference>
<evidence type="ECO:0000259" key="7">
    <source>
        <dbReference type="PROSITE" id="PS50888"/>
    </source>
</evidence>
<dbReference type="InterPro" id="IPR011598">
    <property type="entry name" value="bHLH_dom"/>
</dbReference>
<evidence type="ECO:0000313" key="9">
    <source>
        <dbReference type="Proteomes" id="UP000054321"/>
    </source>
</evidence>
<dbReference type="PANTHER" id="PTHR15741">
    <property type="entry name" value="BASIC HELIX-LOOP-HELIX ZIP TRANSCRIPTION FACTOR"/>
    <property type="match status" value="1"/>
</dbReference>
<feature type="compositionally biased region" description="Basic and acidic residues" evidence="6">
    <location>
        <begin position="284"/>
        <end position="295"/>
    </location>
</feature>
<keyword evidence="2" id="KW-0805">Transcription regulation</keyword>
<evidence type="ECO:0000256" key="1">
    <source>
        <dbReference type="ARBA" id="ARBA00004123"/>
    </source>
</evidence>
<dbReference type="GO" id="GO:0005634">
    <property type="term" value="C:nucleus"/>
    <property type="evidence" value="ECO:0007669"/>
    <property type="project" value="UniProtKB-SubCell"/>
</dbReference>
<sequence>MLAVQRPRMDPFDASSSFPFPSPTAPAPGPSLLDDSEAKLLDSFFDGVSSDHFNYDFFSNPPDGSELGLGWDELPPTFMGTTSSFGHQPQMASHPLGDINFADLGTHINGATTIPSSTTTNVLGSSTLLGNGSNGASQNISNNTLFQGSDSTMRPTNGQTRSHSMAQYPTRTNPLAQDRAESRSDWMPVPFYTDMVFGNQSEVAGRERQASLAHARGDILWGSDSNFVPAQAFVPPSHERKQVAALELSHIKAVEEAFYETNKNLETPSSRSSSPSLPNQRTKSGHDDDGSDPRPVKRRKSNFQAELDGDDSPASAKDLRKQKPLKQDRSTSPTSKSNQKRRKSGTGNTTSKPARENLTEEQKRENHIKSEQKRRTLIREGFEDLNNLVPGLRGGGFSKSAVLIMSADWLEGLLRGNEVLRQRLEALQNR</sequence>
<evidence type="ECO:0000256" key="5">
    <source>
        <dbReference type="ARBA" id="ARBA00023242"/>
    </source>
</evidence>
<dbReference type="EMBL" id="KN832874">
    <property type="protein sequence ID" value="KIN02496.1"/>
    <property type="molecule type" value="Genomic_DNA"/>
</dbReference>
<dbReference type="GO" id="GO:0000978">
    <property type="term" value="F:RNA polymerase II cis-regulatory region sequence-specific DNA binding"/>
    <property type="evidence" value="ECO:0007669"/>
    <property type="project" value="TreeGrafter"/>
</dbReference>
<feature type="compositionally biased region" description="Basic and acidic residues" evidence="6">
    <location>
        <begin position="317"/>
        <end position="329"/>
    </location>
</feature>
<dbReference type="HOGENOM" id="CLU_034677_0_0_1"/>
<dbReference type="CDD" id="cd11404">
    <property type="entry name" value="bHLHzip_Mlx_like"/>
    <property type="match status" value="1"/>
</dbReference>
<keyword evidence="4" id="KW-0804">Transcription</keyword>
<dbReference type="PROSITE" id="PS50888">
    <property type="entry name" value="BHLH"/>
    <property type="match status" value="1"/>
</dbReference>
<dbReference type="InterPro" id="IPR036638">
    <property type="entry name" value="HLH_DNA-bd_sf"/>
</dbReference>
<dbReference type="InParanoid" id="A0A0C3H2V1"/>
<keyword evidence="5" id="KW-0539">Nucleus</keyword>
<dbReference type="SUPFAM" id="SSF47459">
    <property type="entry name" value="HLH, helix-loop-helix DNA-binding domain"/>
    <property type="match status" value="1"/>
</dbReference>
<evidence type="ECO:0000256" key="3">
    <source>
        <dbReference type="ARBA" id="ARBA00023125"/>
    </source>
</evidence>
<feature type="compositionally biased region" description="Low complexity" evidence="6">
    <location>
        <begin position="268"/>
        <end position="278"/>
    </location>
</feature>
<evidence type="ECO:0000256" key="2">
    <source>
        <dbReference type="ARBA" id="ARBA00023015"/>
    </source>
</evidence>
<feature type="compositionally biased region" description="Basic and acidic residues" evidence="6">
    <location>
        <begin position="353"/>
        <end position="375"/>
    </location>
</feature>
<reference evidence="9" key="2">
    <citation type="submission" date="2015-01" db="EMBL/GenBank/DDBJ databases">
        <title>Evolutionary Origins and Diversification of the Mycorrhizal Mutualists.</title>
        <authorList>
            <consortium name="DOE Joint Genome Institute"/>
            <consortium name="Mycorrhizal Genomics Consortium"/>
            <person name="Kohler A."/>
            <person name="Kuo A."/>
            <person name="Nagy L.G."/>
            <person name="Floudas D."/>
            <person name="Copeland A."/>
            <person name="Barry K.W."/>
            <person name="Cichocki N."/>
            <person name="Veneault-Fourrey C."/>
            <person name="LaButti K."/>
            <person name="Lindquist E.A."/>
            <person name="Lipzen A."/>
            <person name="Lundell T."/>
            <person name="Morin E."/>
            <person name="Murat C."/>
            <person name="Riley R."/>
            <person name="Ohm R."/>
            <person name="Sun H."/>
            <person name="Tunlid A."/>
            <person name="Henrissat B."/>
            <person name="Grigoriev I.V."/>
            <person name="Hibbett D.S."/>
            <person name="Martin F."/>
        </authorList>
    </citation>
    <scope>NUCLEOTIDE SEQUENCE [LARGE SCALE GENOMIC DNA]</scope>
    <source>
        <strain evidence="9">Zn</strain>
    </source>
</reference>
<dbReference type="GO" id="GO:0046983">
    <property type="term" value="F:protein dimerization activity"/>
    <property type="evidence" value="ECO:0007669"/>
    <property type="project" value="InterPro"/>
</dbReference>
<dbReference type="PANTHER" id="PTHR15741:SF27">
    <property type="entry name" value="TRANSCRIPTION FACTOR AP-4"/>
    <property type="match status" value="1"/>
</dbReference>
<evidence type="ECO:0000256" key="6">
    <source>
        <dbReference type="SAM" id="MobiDB-lite"/>
    </source>
</evidence>
<dbReference type="AlphaFoldDB" id="A0A0C3H2V1"/>
<keyword evidence="3" id="KW-0238">DNA-binding</keyword>
<dbReference type="InterPro" id="IPR057072">
    <property type="entry name" value="bHLH_INO4"/>
</dbReference>
<proteinExistence type="predicted"/>
<feature type="region of interest" description="Disordered" evidence="6">
    <location>
        <begin position="145"/>
        <end position="166"/>
    </location>
</feature>
<feature type="region of interest" description="Disordered" evidence="6">
    <location>
        <begin position="263"/>
        <end position="375"/>
    </location>
</feature>
<feature type="domain" description="BHLH" evidence="7">
    <location>
        <begin position="362"/>
        <end position="413"/>
    </location>
</feature>
<organism evidence="8 9">
    <name type="scientific">Oidiodendron maius (strain Zn)</name>
    <dbReference type="NCBI Taxonomy" id="913774"/>
    <lineage>
        <taxon>Eukaryota</taxon>
        <taxon>Fungi</taxon>
        <taxon>Dikarya</taxon>
        <taxon>Ascomycota</taxon>
        <taxon>Pezizomycotina</taxon>
        <taxon>Leotiomycetes</taxon>
        <taxon>Leotiomycetes incertae sedis</taxon>
        <taxon>Myxotrichaceae</taxon>
        <taxon>Oidiodendron</taxon>
    </lineage>
</organism>
<dbReference type="GO" id="GO:0000981">
    <property type="term" value="F:DNA-binding transcription factor activity, RNA polymerase II-specific"/>
    <property type="evidence" value="ECO:0007669"/>
    <property type="project" value="TreeGrafter"/>
</dbReference>
<keyword evidence="9" id="KW-1185">Reference proteome</keyword>
<name>A0A0C3H2V1_OIDMZ</name>
<dbReference type="OrthoDB" id="5778525at2759"/>
<evidence type="ECO:0000313" key="8">
    <source>
        <dbReference type="EMBL" id="KIN02496.1"/>
    </source>
</evidence>
<dbReference type="STRING" id="913774.A0A0C3H2V1"/>
<protein>
    <recommendedName>
        <fullName evidence="7">BHLH domain-containing protein</fullName>
    </recommendedName>
</protein>
<gene>
    <name evidence="8" type="ORF">OIDMADRAFT_40435</name>
</gene>
<comment type="subcellular location">
    <subcellularLocation>
        <location evidence="1">Nucleus</location>
    </subcellularLocation>
</comment>
<feature type="region of interest" description="Disordered" evidence="6">
    <location>
        <begin position="1"/>
        <end position="33"/>
    </location>
</feature>
<accession>A0A0C3H2V1</accession>